<keyword evidence="3" id="KW-1185">Reference proteome</keyword>
<dbReference type="AlphaFoldDB" id="A0A7W9CH81"/>
<reference evidence="2 3" key="1">
    <citation type="submission" date="2020-08" db="EMBL/GenBank/DDBJ databases">
        <title>Genomic Encyclopedia of Type Strains, Phase IV (KMG-IV): sequencing the most valuable type-strain genomes for metagenomic binning, comparative biology and taxonomic classification.</title>
        <authorList>
            <person name="Goeker M."/>
        </authorList>
    </citation>
    <scope>NUCLEOTIDE SEQUENCE [LARGE SCALE GENOMIC DNA]</scope>
    <source>
        <strain evidence="2 3">DSM 4737</strain>
    </source>
</reference>
<keyword evidence="1" id="KW-1133">Transmembrane helix</keyword>
<evidence type="ECO:0008006" key="4">
    <source>
        <dbReference type="Google" id="ProtNLM"/>
    </source>
</evidence>
<keyword evidence="1" id="KW-0812">Transmembrane</keyword>
<organism evidence="2 3">
    <name type="scientific">Brevundimonas variabilis</name>
    <dbReference type="NCBI Taxonomy" id="74312"/>
    <lineage>
        <taxon>Bacteria</taxon>
        <taxon>Pseudomonadati</taxon>
        <taxon>Pseudomonadota</taxon>
        <taxon>Alphaproteobacteria</taxon>
        <taxon>Caulobacterales</taxon>
        <taxon>Caulobacteraceae</taxon>
        <taxon>Brevundimonas</taxon>
    </lineage>
</organism>
<comment type="caution">
    <text evidence="2">The sequence shown here is derived from an EMBL/GenBank/DDBJ whole genome shotgun (WGS) entry which is preliminary data.</text>
</comment>
<evidence type="ECO:0000313" key="3">
    <source>
        <dbReference type="Proteomes" id="UP000545037"/>
    </source>
</evidence>
<sequence length="219" mass="23032">MADGADKARNAAVAALAVSCAAPVVVIMSAFAARIGFLPVDMAVEVFTLRVAQSVAFAAPAAVVIALWITRRHWRRGAKYAVPALIVSCLSLGVFRYQTLQMAQSGPLDVSTNAIDPPGMRLQAGVPATCNGLAAVETQLLPEAAAWALQEQGFAITEAGLFEVAGTRQGFWFGRRYDAVVRIRPGRTDLRLAAAGDRNDGGAVCRQALALAKSLQPAL</sequence>
<dbReference type="EMBL" id="JACHOR010000002">
    <property type="protein sequence ID" value="MBB5745549.1"/>
    <property type="molecule type" value="Genomic_DNA"/>
</dbReference>
<feature type="transmembrane region" description="Helical" evidence="1">
    <location>
        <begin position="12"/>
        <end position="35"/>
    </location>
</feature>
<keyword evidence="1" id="KW-0472">Membrane</keyword>
<dbReference type="Proteomes" id="UP000545037">
    <property type="component" value="Unassembled WGS sequence"/>
</dbReference>
<evidence type="ECO:0000313" key="2">
    <source>
        <dbReference type="EMBL" id="MBB5745549.1"/>
    </source>
</evidence>
<evidence type="ECO:0000256" key="1">
    <source>
        <dbReference type="SAM" id="Phobius"/>
    </source>
</evidence>
<gene>
    <name evidence="2" type="ORF">GGR13_001133</name>
</gene>
<feature type="transmembrane region" description="Helical" evidence="1">
    <location>
        <begin position="47"/>
        <end position="68"/>
    </location>
</feature>
<protein>
    <recommendedName>
        <fullName evidence="4">DUF1499 domain-containing protein</fullName>
    </recommendedName>
</protein>
<dbReference type="PROSITE" id="PS51257">
    <property type="entry name" value="PROKAR_LIPOPROTEIN"/>
    <property type="match status" value="1"/>
</dbReference>
<name>A0A7W9CH81_9CAUL</name>
<accession>A0A7W9CH81</accession>
<proteinExistence type="predicted"/>